<evidence type="ECO:0000313" key="4">
    <source>
        <dbReference type="Proteomes" id="UP000694404"/>
    </source>
</evidence>
<sequence>MPIFPGSLGSSKNIFQLSQILSPLSKGLFHKAISESGVAQLPGFLISHPQVIANISGCETTSSAMVHCLRKKMDKEIMTISADLIKNFPSEFVSVVADEYLGDTDDPAELRDRFQDLMGDILFVIPALQVSRYHRDSGAPLYFYEFQHRPSTFKETKPDFVKADHGDEVGFVFGGPFLRGDAIIVADATEEEKHLSRTIMKYWANFARNGNPNGNGLVEWPLYDLNDQYLELNLKQKKAEKLKGNRVEFWTKIFPEKVKKITEDKKEHSEL</sequence>
<dbReference type="PANTHER" id="PTHR11559">
    <property type="entry name" value="CARBOXYLESTERASE"/>
    <property type="match status" value="1"/>
</dbReference>
<organism evidence="3 4">
    <name type="scientific">Chelonoidis abingdonii</name>
    <name type="common">Abingdon island giant tortoise</name>
    <name type="synonym">Testudo abingdonii</name>
    <dbReference type="NCBI Taxonomy" id="106734"/>
    <lineage>
        <taxon>Eukaryota</taxon>
        <taxon>Metazoa</taxon>
        <taxon>Chordata</taxon>
        <taxon>Craniata</taxon>
        <taxon>Vertebrata</taxon>
        <taxon>Euteleostomi</taxon>
        <taxon>Archelosauria</taxon>
        <taxon>Testudinata</taxon>
        <taxon>Testudines</taxon>
        <taxon>Cryptodira</taxon>
        <taxon>Durocryptodira</taxon>
        <taxon>Testudinoidea</taxon>
        <taxon>Testudinidae</taxon>
        <taxon>Chelonoidis</taxon>
    </lineage>
</organism>
<protein>
    <recommendedName>
        <fullName evidence="2">Carboxylesterase type B domain-containing protein</fullName>
    </recommendedName>
</protein>
<dbReference type="SUPFAM" id="SSF53474">
    <property type="entry name" value="alpha/beta-Hydrolases"/>
    <property type="match status" value="1"/>
</dbReference>
<name>A0A8C0IQI9_CHEAB</name>
<dbReference type="Gene3D" id="3.40.50.1820">
    <property type="entry name" value="alpha/beta hydrolase"/>
    <property type="match status" value="2"/>
</dbReference>
<dbReference type="InterPro" id="IPR002018">
    <property type="entry name" value="CarbesteraseB"/>
</dbReference>
<dbReference type="InterPro" id="IPR050309">
    <property type="entry name" value="Type-B_Carboxylest/Lipase"/>
</dbReference>
<dbReference type="InterPro" id="IPR029058">
    <property type="entry name" value="AB_hydrolase_fold"/>
</dbReference>
<evidence type="ECO:0000259" key="2">
    <source>
        <dbReference type="Pfam" id="PF00135"/>
    </source>
</evidence>
<reference evidence="3" key="2">
    <citation type="submission" date="2025-09" db="UniProtKB">
        <authorList>
            <consortium name="Ensembl"/>
        </authorList>
    </citation>
    <scope>IDENTIFICATION</scope>
</reference>
<accession>A0A8C0IQI9</accession>
<comment type="similarity">
    <text evidence="1">Belongs to the type-B carboxylesterase/lipase family.</text>
</comment>
<dbReference type="AlphaFoldDB" id="A0A8C0IQI9"/>
<dbReference type="Ensembl" id="ENSCABT00000013183.1">
    <property type="protein sequence ID" value="ENSCABP00000012030.1"/>
    <property type="gene ID" value="ENSCABG00000008987.1"/>
</dbReference>
<evidence type="ECO:0000256" key="1">
    <source>
        <dbReference type="ARBA" id="ARBA00005964"/>
    </source>
</evidence>
<keyword evidence="4" id="KW-1185">Reference proteome</keyword>
<evidence type="ECO:0000313" key="3">
    <source>
        <dbReference type="Ensembl" id="ENSCABP00000012030.1"/>
    </source>
</evidence>
<reference evidence="3" key="1">
    <citation type="submission" date="2025-08" db="UniProtKB">
        <authorList>
            <consortium name="Ensembl"/>
        </authorList>
    </citation>
    <scope>IDENTIFICATION</scope>
</reference>
<dbReference type="GeneTree" id="ENSGT00940000155200"/>
<feature type="domain" description="Carboxylesterase type B" evidence="2">
    <location>
        <begin position="89"/>
        <end position="250"/>
    </location>
</feature>
<dbReference type="Pfam" id="PF00135">
    <property type="entry name" value="COesterase"/>
    <property type="match status" value="1"/>
</dbReference>
<dbReference type="Proteomes" id="UP000694404">
    <property type="component" value="Unplaced"/>
</dbReference>
<proteinExistence type="inferred from homology"/>